<dbReference type="STRING" id="546871.SAMN04488543_2230"/>
<organism evidence="4 5">
    <name type="scientific">Friedmanniella luteola</name>
    <dbReference type="NCBI Taxonomy" id="546871"/>
    <lineage>
        <taxon>Bacteria</taxon>
        <taxon>Bacillati</taxon>
        <taxon>Actinomycetota</taxon>
        <taxon>Actinomycetes</taxon>
        <taxon>Propionibacteriales</taxon>
        <taxon>Nocardioidaceae</taxon>
        <taxon>Friedmanniella</taxon>
    </lineage>
</organism>
<keyword evidence="5" id="KW-1185">Reference proteome</keyword>
<evidence type="ECO:0000256" key="3">
    <source>
        <dbReference type="SAM" id="SignalP"/>
    </source>
</evidence>
<dbReference type="AlphaFoldDB" id="A0A1H1UDL6"/>
<proteinExistence type="predicted"/>
<feature type="transmembrane region" description="Helical" evidence="2">
    <location>
        <begin position="171"/>
        <end position="194"/>
    </location>
</feature>
<evidence type="ECO:0000256" key="2">
    <source>
        <dbReference type="SAM" id="Phobius"/>
    </source>
</evidence>
<dbReference type="EMBL" id="LT629749">
    <property type="protein sequence ID" value="SDS70381.1"/>
    <property type="molecule type" value="Genomic_DNA"/>
</dbReference>
<dbReference type="OrthoDB" id="5195572at2"/>
<dbReference type="PROSITE" id="PS51257">
    <property type="entry name" value="PROKAR_LIPOPROTEIN"/>
    <property type="match status" value="1"/>
</dbReference>
<evidence type="ECO:0000313" key="4">
    <source>
        <dbReference type="EMBL" id="SDS70381.1"/>
    </source>
</evidence>
<reference evidence="4 5" key="1">
    <citation type="submission" date="2016-10" db="EMBL/GenBank/DDBJ databases">
        <authorList>
            <person name="de Groot N.N."/>
        </authorList>
    </citation>
    <scope>NUCLEOTIDE SEQUENCE [LARGE SCALE GENOMIC DNA]</scope>
    <source>
        <strain evidence="4 5">DSM 21741</strain>
    </source>
</reference>
<feature type="region of interest" description="Disordered" evidence="1">
    <location>
        <begin position="141"/>
        <end position="162"/>
    </location>
</feature>
<keyword evidence="2" id="KW-0812">Transmembrane</keyword>
<name>A0A1H1UDL6_9ACTN</name>
<protein>
    <recommendedName>
        <fullName evidence="6">Tissue inhibitor of metalloproteinase</fullName>
    </recommendedName>
</protein>
<feature type="signal peptide" evidence="3">
    <location>
        <begin position="1"/>
        <end position="29"/>
    </location>
</feature>
<accession>A0A1H1UDL6</accession>
<keyword evidence="3" id="KW-0732">Signal</keyword>
<dbReference type="Gene3D" id="2.40.50.120">
    <property type="match status" value="1"/>
</dbReference>
<gene>
    <name evidence="4" type="ORF">SAMN04488543_2230</name>
</gene>
<keyword evidence="2" id="KW-0472">Membrane</keyword>
<dbReference type="SUPFAM" id="SSF50242">
    <property type="entry name" value="TIMP-like"/>
    <property type="match status" value="1"/>
</dbReference>
<evidence type="ECO:0000313" key="5">
    <source>
        <dbReference type="Proteomes" id="UP000199092"/>
    </source>
</evidence>
<dbReference type="Proteomes" id="UP000199092">
    <property type="component" value="Chromosome I"/>
</dbReference>
<feature type="chain" id="PRO_5038828491" description="Tissue inhibitor of metalloproteinase" evidence="3">
    <location>
        <begin position="30"/>
        <end position="201"/>
    </location>
</feature>
<dbReference type="RefSeq" id="WP_091412938.1">
    <property type="nucleotide sequence ID" value="NZ_LT629749.1"/>
</dbReference>
<keyword evidence="2" id="KW-1133">Transmembrane helix</keyword>
<dbReference type="InterPro" id="IPR008993">
    <property type="entry name" value="TIMP-like_OB-fold"/>
</dbReference>
<sequence>MTRSAARAVGLLAALVLALLGAWVAPATASACDCAGIGSARALRQADAVFRGTVTDTDDVGRGQDARTDLRFRVDTVWKGTVFTDQVVATPQDAAGCGLEAEVGATWVVFALDSVEGRGDDAVARLVTTLCSGDVLAGPAPAVLGTGSQPRPGSSDREERATRADRTLTRWLVVAGVTAVGVLVVAGAGFAVLWRPGRPRP</sequence>
<evidence type="ECO:0000256" key="1">
    <source>
        <dbReference type="SAM" id="MobiDB-lite"/>
    </source>
</evidence>
<evidence type="ECO:0008006" key="6">
    <source>
        <dbReference type="Google" id="ProtNLM"/>
    </source>
</evidence>